<dbReference type="Proteomes" id="UP001597135">
    <property type="component" value="Unassembled WGS sequence"/>
</dbReference>
<keyword evidence="1" id="KW-0812">Transmembrane</keyword>
<protein>
    <submittedName>
        <fullName evidence="2">Uncharacterized protein</fullName>
    </submittedName>
</protein>
<name>A0ABW3ZMD2_9RHOB</name>
<keyword evidence="1" id="KW-0472">Membrane</keyword>
<accession>A0ABW3ZMD2</accession>
<proteinExistence type="predicted"/>
<organism evidence="2 3">
    <name type="scientific">Litorisediminicola beolgyonensis</name>
    <dbReference type="NCBI Taxonomy" id="1173614"/>
    <lineage>
        <taxon>Bacteria</taxon>
        <taxon>Pseudomonadati</taxon>
        <taxon>Pseudomonadota</taxon>
        <taxon>Alphaproteobacteria</taxon>
        <taxon>Rhodobacterales</taxon>
        <taxon>Paracoccaceae</taxon>
        <taxon>Litorisediminicola</taxon>
    </lineage>
</organism>
<feature type="transmembrane region" description="Helical" evidence="1">
    <location>
        <begin position="7"/>
        <end position="30"/>
    </location>
</feature>
<evidence type="ECO:0000313" key="2">
    <source>
        <dbReference type="EMBL" id="MFD1344093.1"/>
    </source>
</evidence>
<feature type="transmembrane region" description="Helical" evidence="1">
    <location>
        <begin position="36"/>
        <end position="56"/>
    </location>
</feature>
<sequence length="66" mass="6927">MSGGRMILGATITGVFCVGFSIVVAAATMALEMWQVLTFSFVSGFLGSLVSQWLLARGVIGSRRNG</sequence>
<dbReference type="EMBL" id="JBHTMU010000038">
    <property type="protein sequence ID" value="MFD1344093.1"/>
    <property type="molecule type" value="Genomic_DNA"/>
</dbReference>
<keyword evidence="1" id="KW-1133">Transmembrane helix</keyword>
<gene>
    <name evidence="2" type="ORF">ACFQ4E_16805</name>
</gene>
<comment type="caution">
    <text evidence="2">The sequence shown here is derived from an EMBL/GenBank/DDBJ whole genome shotgun (WGS) entry which is preliminary data.</text>
</comment>
<reference evidence="3" key="1">
    <citation type="journal article" date="2019" name="Int. J. Syst. Evol. Microbiol.">
        <title>The Global Catalogue of Microorganisms (GCM) 10K type strain sequencing project: providing services to taxonomists for standard genome sequencing and annotation.</title>
        <authorList>
            <consortium name="The Broad Institute Genomics Platform"/>
            <consortium name="The Broad Institute Genome Sequencing Center for Infectious Disease"/>
            <person name="Wu L."/>
            <person name="Ma J."/>
        </authorList>
    </citation>
    <scope>NUCLEOTIDE SEQUENCE [LARGE SCALE GENOMIC DNA]</scope>
    <source>
        <strain evidence="3">CCUG 62953</strain>
    </source>
</reference>
<dbReference type="RefSeq" id="WP_386805604.1">
    <property type="nucleotide sequence ID" value="NZ_JBHTMU010000038.1"/>
</dbReference>
<keyword evidence="3" id="KW-1185">Reference proteome</keyword>
<evidence type="ECO:0000313" key="3">
    <source>
        <dbReference type="Proteomes" id="UP001597135"/>
    </source>
</evidence>
<evidence type="ECO:0000256" key="1">
    <source>
        <dbReference type="SAM" id="Phobius"/>
    </source>
</evidence>